<dbReference type="InterPro" id="IPR012910">
    <property type="entry name" value="Plug_dom"/>
</dbReference>
<feature type="domain" description="TonB-dependent receptor plug" evidence="18">
    <location>
        <begin position="137"/>
        <end position="231"/>
    </location>
</feature>
<proteinExistence type="inferred from homology"/>
<keyword evidence="12 19" id="KW-0675">Receptor</keyword>
<evidence type="ECO:0000256" key="9">
    <source>
        <dbReference type="ARBA" id="ARBA00023065"/>
    </source>
</evidence>
<dbReference type="Gene3D" id="2.40.170.20">
    <property type="entry name" value="TonB-dependent receptor, beta-barrel domain"/>
    <property type="match status" value="1"/>
</dbReference>
<dbReference type="PANTHER" id="PTHR32552">
    <property type="entry name" value="FERRICHROME IRON RECEPTOR-RELATED"/>
    <property type="match status" value="1"/>
</dbReference>
<dbReference type="PANTHER" id="PTHR32552:SF68">
    <property type="entry name" value="FERRICHROME OUTER MEMBRANE TRANSPORTER_PHAGE RECEPTOR"/>
    <property type="match status" value="1"/>
</dbReference>
<evidence type="ECO:0000256" key="10">
    <source>
        <dbReference type="ARBA" id="ARBA00023077"/>
    </source>
</evidence>
<evidence type="ECO:0000256" key="13">
    <source>
        <dbReference type="ARBA" id="ARBA00023237"/>
    </source>
</evidence>
<evidence type="ECO:0000256" key="3">
    <source>
        <dbReference type="ARBA" id="ARBA00022448"/>
    </source>
</evidence>
<protein>
    <submittedName>
        <fullName evidence="19">TonB-dependent siderophore receptor</fullName>
    </submittedName>
</protein>
<evidence type="ECO:0000256" key="5">
    <source>
        <dbReference type="ARBA" id="ARBA00022496"/>
    </source>
</evidence>
<dbReference type="AlphaFoldDB" id="H8KL54"/>
<dbReference type="HOGENOM" id="CLU_008287_9_4_10"/>
<evidence type="ECO:0000256" key="8">
    <source>
        <dbReference type="ARBA" id="ARBA00023004"/>
    </source>
</evidence>
<comment type="subcellular location">
    <subcellularLocation>
        <location evidence="1 14">Cell outer membrane</location>
        <topology evidence="1 14">Multi-pass membrane protein</topology>
    </subcellularLocation>
</comment>
<dbReference type="eggNOG" id="COG4773">
    <property type="taxonomic scope" value="Bacteria"/>
</dbReference>
<dbReference type="GO" id="GO:0015891">
    <property type="term" value="P:siderophore transport"/>
    <property type="evidence" value="ECO:0007669"/>
    <property type="project" value="InterPro"/>
</dbReference>
<dbReference type="InterPro" id="IPR037066">
    <property type="entry name" value="Plug_dom_sf"/>
</dbReference>
<keyword evidence="7 16" id="KW-0732">Signal</keyword>
<dbReference type="InterPro" id="IPR010105">
    <property type="entry name" value="TonB_sidphr_rcpt"/>
</dbReference>
<evidence type="ECO:0000256" key="1">
    <source>
        <dbReference type="ARBA" id="ARBA00004571"/>
    </source>
</evidence>
<dbReference type="EMBL" id="CP003349">
    <property type="protein sequence ID" value="AFD09137.1"/>
    <property type="molecule type" value="Genomic_DNA"/>
</dbReference>
<dbReference type="InterPro" id="IPR008969">
    <property type="entry name" value="CarboxyPept-like_regulatory"/>
</dbReference>
<evidence type="ECO:0000256" key="6">
    <source>
        <dbReference type="ARBA" id="ARBA00022692"/>
    </source>
</evidence>
<organism evidence="19 20">
    <name type="scientific">Solitalea canadensis (strain ATCC 29591 / DSM 3403 / JCM 21819 / LMG 8368 / NBRC 15130 / NCIMB 12057 / USAM 9D)</name>
    <name type="common">Flexibacter canadensis</name>
    <dbReference type="NCBI Taxonomy" id="929556"/>
    <lineage>
        <taxon>Bacteria</taxon>
        <taxon>Pseudomonadati</taxon>
        <taxon>Bacteroidota</taxon>
        <taxon>Sphingobacteriia</taxon>
        <taxon>Sphingobacteriales</taxon>
        <taxon>Sphingobacteriaceae</taxon>
        <taxon>Solitalea</taxon>
    </lineage>
</organism>
<dbReference type="NCBIfam" id="TIGR01783">
    <property type="entry name" value="TonB-siderophor"/>
    <property type="match status" value="1"/>
</dbReference>
<feature type="chain" id="PRO_5003615045" evidence="16">
    <location>
        <begin position="24"/>
        <end position="809"/>
    </location>
</feature>
<keyword evidence="11 14" id="KW-0472">Membrane</keyword>
<keyword evidence="13 14" id="KW-0998">Cell outer membrane</keyword>
<evidence type="ECO:0000256" key="11">
    <source>
        <dbReference type="ARBA" id="ARBA00023136"/>
    </source>
</evidence>
<evidence type="ECO:0000256" key="15">
    <source>
        <dbReference type="RuleBase" id="RU003357"/>
    </source>
</evidence>
<keyword evidence="5" id="KW-0410">Iron transport</keyword>
<dbReference type="KEGG" id="scn:Solca_4147"/>
<feature type="signal peptide" evidence="16">
    <location>
        <begin position="1"/>
        <end position="23"/>
    </location>
</feature>
<keyword evidence="8" id="KW-0408">Iron</keyword>
<keyword evidence="3 14" id="KW-0813">Transport</keyword>
<evidence type="ECO:0000256" key="4">
    <source>
        <dbReference type="ARBA" id="ARBA00022452"/>
    </source>
</evidence>
<dbReference type="Pfam" id="PF13715">
    <property type="entry name" value="CarbopepD_reg_2"/>
    <property type="match status" value="1"/>
</dbReference>
<evidence type="ECO:0000256" key="12">
    <source>
        <dbReference type="ARBA" id="ARBA00023170"/>
    </source>
</evidence>
<dbReference type="InterPro" id="IPR036942">
    <property type="entry name" value="Beta-barrel_TonB_sf"/>
</dbReference>
<dbReference type="STRING" id="929556.Solca_4147"/>
<name>H8KL54_SOLCM</name>
<evidence type="ECO:0000256" key="7">
    <source>
        <dbReference type="ARBA" id="ARBA00022729"/>
    </source>
</evidence>
<dbReference type="GO" id="GO:0009279">
    <property type="term" value="C:cell outer membrane"/>
    <property type="evidence" value="ECO:0007669"/>
    <property type="project" value="UniProtKB-SubCell"/>
</dbReference>
<dbReference type="Pfam" id="PF07715">
    <property type="entry name" value="Plug"/>
    <property type="match status" value="1"/>
</dbReference>
<dbReference type="SUPFAM" id="SSF56935">
    <property type="entry name" value="Porins"/>
    <property type="match status" value="1"/>
</dbReference>
<evidence type="ECO:0000256" key="2">
    <source>
        <dbReference type="ARBA" id="ARBA00009810"/>
    </source>
</evidence>
<dbReference type="GO" id="GO:0038023">
    <property type="term" value="F:signaling receptor activity"/>
    <property type="evidence" value="ECO:0007669"/>
    <property type="project" value="InterPro"/>
</dbReference>
<keyword evidence="6 14" id="KW-0812">Transmembrane</keyword>
<feature type="domain" description="TonB-dependent receptor-like beta-barrel" evidence="17">
    <location>
        <begin position="323"/>
        <end position="781"/>
    </location>
</feature>
<dbReference type="Pfam" id="PF00593">
    <property type="entry name" value="TonB_dep_Rec_b-barrel"/>
    <property type="match status" value="1"/>
</dbReference>
<reference evidence="19" key="1">
    <citation type="submission" date="2012-02" db="EMBL/GenBank/DDBJ databases">
        <title>The complete genome of Solitalea canadensis DSM 3403.</title>
        <authorList>
            <consortium name="US DOE Joint Genome Institute (JGI-PGF)"/>
            <person name="Lucas S."/>
            <person name="Copeland A."/>
            <person name="Lapidus A."/>
            <person name="Glavina del Rio T."/>
            <person name="Dalin E."/>
            <person name="Tice H."/>
            <person name="Bruce D."/>
            <person name="Goodwin L."/>
            <person name="Pitluck S."/>
            <person name="Peters L."/>
            <person name="Ovchinnikova G."/>
            <person name="Lu M."/>
            <person name="Kyrpides N."/>
            <person name="Mavromatis K."/>
            <person name="Ivanova N."/>
            <person name="Brettin T."/>
            <person name="Detter J.C."/>
            <person name="Han C."/>
            <person name="Larimer F."/>
            <person name="Land M."/>
            <person name="Hauser L."/>
            <person name="Markowitz V."/>
            <person name="Cheng J.-F."/>
            <person name="Hugenholtz P."/>
            <person name="Woyke T."/>
            <person name="Wu D."/>
            <person name="Spring S."/>
            <person name="Schroeder M."/>
            <person name="Kopitz M."/>
            <person name="Brambilla E."/>
            <person name="Klenk H.-P."/>
            <person name="Eisen J.A."/>
        </authorList>
    </citation>
    <scope>NUCLEOTIDE SEQUENCE</scope>
    <source>
        <strain evidence="19">DSM 3403</strain>
    </source>
</reference>
<evidence type="ECO:0000313" key="20">
    <source>
        <dbReference type="Proteomes" id="UP000007590"/>
    </source>
</evidence>
<dbReference type="RefSeq" id="WP_014682359.1">
    <property type="nucleotide sequence ID" value="NC_017770.1"/>
</dbReference>
<keyword evidence="4 14" id="KW-1134">Transmembrane beta strand</keyword>
<sequence>MGDNLLKTLATGLFLLIQLSASAQQNGNLKGKVTTVDGKPAEGVTINLKEGKVNTLSNYEGEYQLRVKPGSYTVRVSAVGLSIQEKSITIIGGQTVTLDFVLNENSQQLQEVIVSGNAVNRFNKDASDYVAKMPMKRMENPQVYSSISNQLMEEQLLFSVDDAIKNAPGITKLWEATGRSGDGGSFYSSRGFVLQSQLRNGIAGNVSSKIDAANLERIEVIKGPSATLFGSTLTSYGGLINRVTKKPYDHFGGEVVLSAGSFGFNRLSADVNTPLDKDKNVLFRLNTAYSYEGSFQDNGFIKGFVLAPSLSYKVNDKLSFNVDAEFNNGQNTTNQFFVFAWGANVTDLGASRADQLNLDYRRSYMTEGLNQTSRNTNIFGQMDYKMADNWTSQSNFTFTNSYSDGFSPYFYLLTDAMVSGNPSDVGNHYISRNDQSTANSKDQVIELQQNFIGEFKLGNLKNRFVGGLDVYMRNSDQFFFGSTLDTIPTQGEISGYNNFNAVNMDGLYATRPPDFVFSDIYKTNTYSSYISDVLNITDNLIATAALRLDYFDYKGKYNPKTGVTNGEYDQFALSPKFGVVFQPLKDKVALFANYQNGFTNETGSDFDGNAFKPEQANQIEGGVKLDAFGGKLSSTISYYNIKVKDIIRADTQHSTFSIQDGTQISRGFEAEVITNPIDGLNIVAGFAYNDSKLEKSDSEVEGRRPVAAGSPYLGNLWVSYRLTKGQVKGLGFGVGGNYASDNAIINSVSEGEFVLPAYTVLNATAFYDRPKFRIGVKLDNLTNEQYWIGYSCISPQKTRNLSASLTLKF</sequence>
<gene>
    <name evidence="19" type="ordered locus">Solca_4147</name>
</gene>
<dbReference type="OrthoDB" id="9775095at2"/>
<evidence type="ECO:0000259" key="18">
    <source>
        <dbReference type="Pfam" id="PF07715"/>
    </source>
</evidence>
<dbReference type="InterPro" id="IPR039426">
    <property type="entry name" value="TonB-dep_rcpt-like"/>
</dbReference>
<keyword evidence="10 15" id="KW-0798">TonB box</keyword>
<dbReference type="PROSITE" id="PS52016">
    <property type="entry name" value="TONB_DEPENDENT_REC_3"/>
    <property type="match status" value="1"/>
</dbReference>
<evidence type="ECO:0000313" key="19">
    <source>
        <dbReference type="EMBL" id="AFD09137.1"/>
    </source>
</evidence>
<evidence type="ECO:0000256" key="14">
    <source>
        <dbReference type="PROSITE-ProRule" id="PRU01360"/>
    </source>
</evidence>
<dbReference type="GO" id="GO:0015344">
    <property type="term" value="F:siderophore uptake transmembrane transporter activity"/>
    <property type="evidence" value="ECO:0007669"/>
    <property type="project" value="TreeGrafter"/>
</dbReference>
<keyword evidence="9" id="KW-0406">Ion transport</keyword>
<evidence type="ECO:0000259" key="17">
    <source>
        <dbReference type="Pfam" id="PF00593"/>
    </source>
</evidence>
<comment type="similarity">
    <text evidence="2 14 15">Belongs to the TonB-dependent receptor family.</text>
</comment>
<dbReference type="Gene3D" id="2.60.40.1120">
    <property type="entry name" value="Carboxypeptidase-like, regulatory domain"/>
    <property type="match status" value="1"/>
</dbReference>
<evidence type="ECO:0000256" key="16">
    <source>
        <dbReference type="SAM" id="SignalP"/>
    </source>
</evidence>
<keyword evidence="20" id="KW-1185">Reference proteome</keyword>
<dbReference type="SUPFAM" id="SSF49464">
    <property type="entry name" value="Carboxypeptidase regulatory domain-like"/>
    <property type="match status" value="1"/>
</dbReference>
<accession>H8KL54</accession>
<dbReference type="CDD" id="cd01347">
    <property type="entry name" value="ligand_gated_channel"/>
    <property type="match status" value="1"/>
</dbReference>
<dbReference type="InterPro" id="IPR000531">
    <property type="entry name" value="Beta-barrel_TonB"/>
</dbReference>
<dbReference type="Gene3D" id="2.170.130.10">
    <property type="entry name" value="TonB-dependent receptor, plug domain"/>
    <property type="match status" value="1"/>
</dbReference>
<dbReference type="Proteomes" id="UP000007590">
    <property type="component" value="Chromosome"/>
</dbReference>